<accession>A0AAE7RZ91</accession>
<keyword evidence="3" id="KW-1185">Reference proteome</keyword>
<evidence type="ECO:0000313" key="2">
    <source>
        <dbReference type="EMBL" id="QWM90663.1"/>
    </source>
</evidence>
<evidence type="ECO:0000259" key="1">
    <source>
        <dbReference type="PROSITE" id="PS51199"/>
    </source>
</evidence>
<proteinExistence type="predicted"/>
<organism evidence="2 3">
    <name type="scientific">uncultured phage cr12_1</name>
    <dbReference type="NCBI Taxonomy" id="2986409"/>
    <lineage>
        <taxon>Viruses</taxon>
        <taxon>Duplodnaviria</taxon>
        <taxon>Heunggongvirae</taxon>
        <taxon>Uroviricota</taxon>
        <taxon>Caudoviricetes</taxon>
        <taxon>Crassvirales</taxon>
        <taxon>Suoliviridae</taxon>
        <taxon>Bearivirinae</taxon>
        <taxon>Afonbuvirus</taxon>
        <taxon>Afonbuvirus intestinihominis</taxon>
    </lineage>
</organism>
<dbReference type="GO" id="GO:0005524">
    <property type="term" value="F:ATP binding"/>
    <property type="evidence" value="ECO:0007669"/>
    <property type="project" value="InterPro"/>
</dbReference>
<sequence>MENTEQNAVKILPFESISQVANKSINYIKARKNHSIVSLKTRWDKFNKATGGIEPNMIFTIAGISGSGKSSVANMLVMDLIDLNPNQDIVVLYFSLEMVDYRNVGRVISNKTKKTVSELYSSVETLSDEDLLKAESAAETIKKYNIYFVDKVCNVEEIGNTIDYFHNTVANGRWLIVVLDHVLLVNGEGGERSTIVDLQKMFIQKKKLSNTSIIQLSQMNRNIESPDRINNPSTHFPMRSDLSASDAIFQASDFVIAVHRPEILNLAIYGVRRLPVKNKVYMHFLKVRDGEPCILEFENELQYGNLIETNTASAEEQKVVFKQIKKG</sequence>
<dbReference type="InterPro" id="IPR007694">
    <property type="entry name" value="DNA_helicase_DnaB-like_C"/>
</dbReference>
<reference evidence="2 3" key="1">
    <citation type="submission" date="2021-04" db="EMBL/GenBank/DDBJ databases">
        <authorList>
            <person name="Shkoporov A.N."/>
            <person name="Stockdale S.R."/>
            <person name="Guerin E."/>
            <person name="Ross R.P."/>
            <person name="Hill C."/>
        </authorList>
    </citation>
    <scope>NUCLEOTIDE SEQUENCE [LARGE SCALE GENOMIC DNA]</scope>
    <source>
        <strain evidence="3">cr12_1</strain>
    </source>
</reference>
<dbReference type="KEGG" id="vg:75687089"/>
<dbReference type="PANTHER" id="PTHR30153">
    <property type="entry name" value="REPLICATIVE DNA HELICASE DNAB"/>
    <property type="match status" value="1"/>
</dbReference>
<keyword evidence="2" id="KW-0067">ATP-binding</keyword>
<dbReference type="GeneID" id="75687089"/>
<keyword evidence="2" id="KW-0347">Helicase</keyword>
<dbReference type="EMBL" id="MZ130492">
    <property type="protein sequence ID" value="QWM90663.1"/>
    <property type="molecule type" value="Genomic_DNA"/>
</dbReference>
<feature type="domain" description="SF4 helicase" evidence="1">
    <location>
        <begin position="32"/>
        <end position="317"/>
    </location>
</feature>
<dbReference type="InterPro" id="IPR027417">
    <property type="entry name" value="P-loop_NTPase"/>
</dbReference>
<dbReference type="Proteomes" id="UP000827462">
    <property type="component" value="Segment"/>
</dbReference>
<dbReference type="Gene3D" id="3.40.50.300">
    <property type="entry name" value="P-loop containing nucleotide triphosphate hydrolases"/>
    <property type="match status" value="1"/>
</dbReference>
<gene>
    <name evidence="2" type="primary">gp_72691</name>
</gene>
<evidence type="ECO:0000313" key="3">
    <source>
        <dbReference type="Proteomes" id="UP000827462"/>
    </source>
</evidence>
<dbReference type="SUPFAM" id="SSF52540">
    <property type="entry name" value="P-loop containing nucleoside triphosphate hydrolases"/>
    <property type="match status" value="1"/>
</dbReference>
<dbReference type="PROSITE" id="PS51199">
    <property type="entry name" value="SF4_HELICASE"/>
    <property type="match status" value="1"/>
</dbReference>
<dbReference type="RefSeq" id="YP_010509603.1">
    <property type="nucleotide sequence ID" value="NC_067210.1"/>
</dbReference>
<dbReference type="GO" id="GO:0006260">
    <property type="term" value="P:DNA replication"/>
    <property type="evidence" value="ECO:0007669"/>
    <property type="project" value="InterPro"/>
</dbReference>
<keyword evidence="2" id="KW-0378">Hydrolase</keyword>
<keyword evidence="2" id="KW-0547">Nucleotide-binding</keyword>
<dbReference type="PANTHER" id="PTHR30153:SF2">
    <property type="entry name" value="REPLICATIVE DNA HELICASE"/>
    <property type="match status" value="1"/>
</dbReference>
<protein>
    <submittedName>
        <fullName evidence="2">DNA helicase</fullName>
    </submittedName>
</protein>
<dbReference type="GO" id="GO:0003678">
    <property type="term" value="F:DNA helicase activity"/>
    <property type="evidence" value="ECO:0007669"/>
    <property type="project" value="InterPro"/>
</dbReference>
<dbReference type="Pfam" id="PF03796">
    <property type="entry name" value="DnaB_C"/>
    <property type="match status" value="1"/>
</dbReference>
<name>A0AAE7RZ91_9CAUD</name>